<protein>
    <submittedName>
        <fullName evidence="1">Uncharacterized protein</fullName>
    </submittedName>
</protein>
<evidence type="ECO:0000313" key="2">
    <source>
        <dbReference type="Proteomes" id="UP001189429"/>
    </source>
</evidence>
<comment type="caution">
    <text evidence="1">The sequence shown here is derived from an EMBL/GenBank/DDBJ whole genome shotgun (WGS) entry which is preliminary data.</text>
</comment>
<dbReference type="EMBL" id="CAUYUJ010019883">
    <property type="protein sequence ID" value="CAK0894339.1"/>
    <property type="molecule type" value="Genomic_DNA"/>
</dbReference>
<reference evidence="1" key="1">
    <citation type="submission" date="2023-10" db="EMBL/GenBank/DDBJ databases">
        <authorList>
            <person name="Chen Y."/>
            <person name="Shah S."/>
            <person name="Dougan E. K."/>
            <person name="Thang M."/>
            <person name="Chan C."/>
        </authorList>
    </citation>
    <scope>NUCLEOTIDE SEQUENCE [LARGE SCALE GENOMIC DNA]</scope>
</reference>
<gene>
    <name evidence="1" type="ORF">PCOR1329_LOCUS73409</name>
</gene>
<dbReference type="Proteomes" id="UP001189429">
    <property type="component" value="Unassembled WGS sequence"/>
</dbReference>
<evidence type="ECO:0000313" key="1">
    <source>
        <dbReference type="EMBL" id="CAK0894339.1"/>
    </source>
</evidence>
<sequence>VVALQDFAFGDDHREGSHQFCQLGWNALIHPIRTTDKGGLSCGTGIAVRSHIGMSSLPLVRPLPQRHRICGAWLDMFVLGGIAAFSLYLDCDDPLGLDSFQIPNRIGEALRGWQLPFAMGGDLRVAEARADPSALGRGCVGRCKIFGDETMGVRGVDQSEVSKYRGRAKGMKTKTYPAAPVTGGAVAMSVGDPASLDFVGPVQFCTKAKRNAERVEKQFQSDRGKAWRFRVRASLDTGAGLARAFTSVPSGRVPSNPEGVPPSGPAGRVDDLMDNWNGIWPPERSFQDLPDHAGLLSQQDLRVREGPMELAAPEQIRKCSSGLK</sequence>
<accession>A0ABN9X4P2</accession>
<proteinExistence type="predicted"/>
<feature type="non-terminal residue" evidence="1">
    <location>
        <position position="1"/>
    </location>
</feature>
<organism evidence="1 2">
    <name type="scientific">Prorocentrum cordatum</name>
    <dbReference type="NCBI Taxonomy" id="2364126"/>
    <lineage>
        <taxon>Eukaryota</taxon>
        <taxon>Sar</taxon>
        <taxon>Alveolata</taxon>
        <taxon>Dinophyceae</taxon>
        <taxon>Prorocentrales</taxon>
        <taxon>Prorocentraceae</taxon>
        <taxon>Prorocentrum</taxon>
    </lineage>
</organism>
<name>A0ABN9X4P2_9DINO</name>
<keyword evidence="2" id="KW-1185">Reference proteome</keyword>
<feature type="non-terminal residue" evidence="1">
    <location>
        <position position="324"/>
    </location>
</feature>